<comment type="caution">
    <text evidence="3">The sequence shown here is derived from an EMBL/GenBank/DDBJ whole genome shotgun (WGS) entry which is preliminary data.</text>
</comment>
<name>A0AAV9X8S4_9PEZI</name>
<feature type="region of interest" description="Disordered" evidence="1">
    <location>
        <begin position="447"/>
        <end position="468"/>
    </location>
</feature>
<organism evidence="3 4">
    <name type="scientific">Orbilia ellipsospora</name>
    <dbReference type="NCBI Taxonomy" id="2528407"/>
    <lineage>
        <taxon>Eukaryota</taxon>
        <taxon>Fungi</taxon>
        <taxon>Dikarya</taxon>
        <taxon>Ascomycota</taxon>
        <taxon>Pezizomycotina</taxon>
        <taxon>Orbiliomycetes</taxon>
        <taxon>Orbiliales</taxon>
        <taxon>Orbiliaceae</taxon>
        <taxon>Orbilia</taxon>
    </lineage>
</organism>
<gene>
    <name evidence="3" type="ORF">TWF694_011041</name>
</gene>
<protein>
    <submittedName>
        <fullName evidence="3">Uncharacterized protein</fullName>
    </submittedName>
</protein>
<keyword evidence="4" id="KW-1185">Reference proteome</keyword>
<dbReference type="EMBL" id="JAVHJO010000008">
    <property type="protein sequence ID" value="KAK6538159.1"/>
    <property type="molecule type" value="Genomic_DNA"/>
</dbReference>
<keyword evidence="2" id="KW-0732">Signal</keyword>
<accession>A0AAV9X8S4</accession>
<evidence type="ECO:0000313" key="4">
    <source>
        <dbReference type="Proteomes" id="UP001365542"/>
    </source>
</evidence>
<dbReference type="AlphaFoldDB" id="A0AAV9X8S4"/>
<feature type="chain" id="PRO_5043776784" evidence="2">
    <location>
        <begin position="17"/>
        <end position="468"/>
    </location>
</feature>
<evidence type="ECO:0000313" key="3">
    <source>
        <dbReference type="EMBL" id="KAK6538159.1"/>
    </source>
</evidence>
<proteinExistence type="predicted"/>
<dbReference type="Proteomes" id="UP001365542">
    <property type="component" value="Unassembled WGS sequence"/>
</dbReference>
<sequence>MKTLAITTLFLPTALAALQAPTNCDPLPLPNPTTTTIYSRNVDQLITLISETRGGRELHKSFPSNVQSAFKKFQRAELKHSSMTPYVPLHIARIMYDYIVQHQLYCFPTPRALWGYLIQLGAVDFHGQDAVAGQSPKPDSMIGAKFKLSPGALAQISTPKEGFTRKLPTLLTAGKLKPNFGGSDPATGWTGVSIPISGMGMQNQNDAEEPPMSELQDDEYNYDDLSYDDGGDEISVSADSDEVEELPAQTGSSTITNPWAPGGDLDDKRRRRLKLRKRAEPTTANTKLPTADIPSLSIQDINTNTNSDTNSDTNMDTKSLAKLLNIVNIPSTKQTEDVFQFFDLHILRQLETVIQDFMLPIEEILREGILDDDDEYTMREVSYPWKKYARIANSVIRGVDDIVFDLKTVMRTELMSAEDMKAEFERGFNNLGGFPAGPVENLFLSAPEEAEQEMEEEGKVGPLVKGSD</sequence>
<feature type="signal peptide" evidence="2">
    <location>
        <begin position="1"/>
        <end position="16"/>
    </location>
</feature>
<feature type="region of interest" description="Disordered" evidence="1">
    <location>
        <begin position="228"/>
        <end position="268"/>
    </location>
</feature>
<evidence type="ECO:0000256" key="2">
    <source>
        <dbReference type="SAM" id="SignalP"/>
    </source>
</evidence>
<reference evidence="3 4" key="1">
    <citation type="submission" date="2019-10" db="EMBL/GenBank/DDBJ databases">
        <authorList>
            <person name="Palmer J.M."/>
        </authorList>
    </citation>
    <scope>NUCLEOTIDE SEQUENCE [LARGE SCALE GENOMIC DNA]</scope>
    <source>
        <strain evidence="3 4">TWF694</strain>
    </source>
</reference>
<evidence type="ECO:0000256" key="1">
    <source>
        <dbReference type="SAM" id="MobiDB-lite"/>
    </source>
</evidence>